<evidence type="ECO:0000259" key="1">
    <source>
        <dbReference type="Pfam" id="PF07883"/>
    </source>
</evidence>
<organism evidence="2 3">
    <name type="scientific">Pandoraea thiooxydans</name>
    <dbReference type="NCBI Taxonomy" id="445709"/>
    <lineage>
        <taxon>Bacteria</taxon>
        <taxon>Pseudomonadati</taxon>
        <taxon>Pseudomonadota</taxon>
        <taxon>Betaproteobacteria</taxon>
        <taxon>Burkholderiales</taxon>
        <taxon>Burkholderiaceae</taxon>
        <taxon>Pandoraea</taxon>
    </lineage>
</organism>
<sequence>MTSHPFAESFDLEAAFAGVSDYWSPKVVAQVNDQYVKIAKVRGELVWHDHEHEDELFYIVRGHLRIEYENGRAVDLPAGSMHVVPRGTLHHPVAEDECWVVLIEPVQTKHTGNVESPQTRTLEEQLR</sequence>
<dbReference type="PANTHER" id="PTHR36114">
    <property type="entry name" value="16.7 KDA PROTEIN IN WHIE LOCUS"/>
    <property type="match status" value="1"/>
</dbReference>
<accession>A0A0G3EP31</accession>
<name>A0A0G3EP31_9BURK</name>
<dbReference type="KEGG" id="ptx:ABW99_05605"/>
<dbReference type="STRING" id="445709.ABW99_05605"/>
<dbReference type="PATRIC" id="fig|445709.3.peg.1208"/>
<dbReference type="InterPro" id="IPR013096">
    <property type="entry name" value="Cupin_2"/>
</dbReference>
<dbReference type="AlphaFoldDB" id="A0A0G3EP31"/>
<dbReference type="PANTHER" id="PTHR36114:SF1">
    <property type="entry name" value="16.7 KDA PROTEIN IN WHIE LOCUS"/>
    <property type="match status" value="1"/>
</dbReference>
<dbReference type="Pfam" id="PF07883">
    <property type="entry name" value="Cupin_2"/>
    <property type="match status" value="1"/>
</dbReference>
<gene>
    <name evidence="2" type="ORF">ABW99_05605</name>
</gene>
<dbReference type="InterPro" id="IPR014710">
    <property type="entry name" value="RmlC-like_jellyroll"/>
</dbReference>
<evidence type="ECO:0000313" key="2">
    <source>
        <dbReference type="EMBL" id="AKJ67774.1"/>
    </source>
</evidence>
<dbReference type="SUPFAM" id="SSF51182">
    <property type="entry name" value="RmlC-like cupins"/>
    <property type="match status" value="1"/>
</dbReference>
<keyword evidence="3" id="KW-1185">Reference proteome</keyword>
<dbReference type="Gene3D" id="2.60.120.10">
    <property type="entry name" value="Jelly Rolls"/>
    <property type="match status" value="1"/>
</dbReference>
<dbReference type="Proteomes" id="UP000036700">
    <property type="component" value="Chromosome"/>
</dbReference>
<reference evidence="3" key="1">
    <citation type="submission" date="2015-06" db="EMBL/GenBank/DDBJ databases">
        <authorList>
            <person name="Lim Y.L."/>
            <person name="Ee R."/>
            <person name="Yong D."/>
            <person name="How K.Y."/>
            <person name="Yin W.F."/>
            <person name="Chan K.G."/>
        </authorList>
    </citation>
    <scope>NUCLEOTIDE SEQUENCE [LARGE SCALE GENOMIC DNA]</scope>
    <source>
        <strain evidence="3">DSM 25325</strain>
    </source>
</reference>
<feature type="domain" description="Cupin type-2" evidence="1">
    <location>
        <begin position="44"/>
        <end position="96"/>
    </location>
</feature>
<dbReference type="OrthoDB" id="9794183at2"/>
<dbReference type="InterPro" id="IPR052044">
    <property type="entry name" value="PKS_Associated_Protein"/>
</dbReference>
<dbReference type="RefSeq" id="WP_047213507.1">
    <property type="nucleotide sequence ID" value="NZ_CP011568.3"/>
</dbReference>
<dbReference type="InterPro" id="IPR011051">
    <property type="entry name" value="RmlC_Cupin_sf"/>
</dbReference>
<protein>
    <submittedName>
        <fullName evidence="2">Cupin</fullName>
    </submittedName>
</protein>
<dbReference type="EMBL" id="CP011568">
    <property type="protein sequence ID" value="AKJ67774.1"/>
    <property type="molecule type" value="Genomic_DNA"/>
</dbReference>
<evidence type="ECO:0000313" key="3">
    <source>
        <dbReference type="Proteomes" id="UP000036700"/>
    </source>
</evidence>
<proteinExistence type="predicted"/>
<dbReference type="CDD" id="cd02226">
    <property type="entry name" value="cupin_YdbB-like"/>
    <property type="match status" value="1"/>
</dbReference>